<dbReference type="GO" id="GO:0004622">
    <property type="term" value="F:phosphatidylcholine lysophospholipase activity"/>
    <property type="evidence" value="ECO:0007669"/>
    <property type="project" value="TreeGrafter"/>
</dbReference>
<protein>
    <submittedName>
        <fullName evidence="1">Lysophospholipase L1-like esterase</fullName>
    </submittedName>
</protein>
<dbReference type="EMBL" id="QLLK01000002">
    <property type="protein sequence ID" value="RAI93792.1"/>
    <property type="molecule type" value="Genomic_DNA"/>
</dbReference>
<dbReference type="RefSeq" id="WP_111610143.1">
    <property type="nucleotide sequence ID" value="NZ_QLLK01000002.1"/>
</dbReference>
<accession>A0A327PRL2</accession>
<organism evidence="1 2">
    <name type="scientific">Algoriphagus yeomjeoni</name>
    <dbReference type="NCBI Taxonomy" id="291403"/>
    <lineage>
        <taxon>Bacteria</taxon>
        <taxon>Pseudomonadati</taxon>
        <taxon>Bacteroidota</taxon>
        <taxon>Cytophagia</taxon>
        <taxon>Cytophagales</taxon>
        <taxon>Cyclobacteriaceae</taxon>
        <taxon>Algoriphagus</taxon>
    </lineage>
</organism>
<dbReference type="AlphaFoldDB" id="A0A327PRL2"/>
<dbReference type="InterPro" id="IPR051532">
    <property type="entry name" value="Ester_Hydrolysis_Enzymes"/>
</dbReference>
<dbReference type="OrthoDB" id="978055at2"/>
<dbReference type="PANTHER" id="PTHR30383:SF26">
    <property type="entry name" value="SGNH HYDROLASE-TYPE ESTERASE DOMAIN-CONTAINING PROTEIN"/>
    <property type="match status" value="1"/>
</dbReference>
<keyword evidence="2" id="KW-1185">Reference proteome</keyword>
<dbReference type="Gene3D" id="3.40.50.1110">
    <property type="entry name" value="SGNH hydrolase"/>
    <property type="match status" value="1"/>
</dbReference>
<dbReference type="SUPFAM" id="SSF52266">
    <property type="entry name" value="SGNH hydrolase"/>
    <property type="match status" value="1"/>
</dbReference>
<sequence length="217" mass="24636">MNKSILSYALLILLCLTAFRVKQPNILIIGDSISIGYTPFVIDHFKGKATVTHNPGNAQHTGTGLEKIDEWLGNEEWEIVQFNWGLWDLAYRHIDAKPYGNRDKVNGTVTYSVEEYAKNLDSLVTQIKSKTDAKLVFVTTTYVPEEEAGRFTTDPEKYNTAAISVMKKHDVLINDIYQKSKKIHKNHGIGSNDVHYKKKGYKLLGENISSFLEKQLE</sequence>
<proteinExistence type="predicted"/>
<comment type="caution">
    <text evidence="1">The sequence shown here is derived from an EMBL/GenBank/DDBJ whole genome shotgun (WGS) entry which is preliminary data.</text>
</comment>
<gene>
    <name evidence="1" type="ORF">LV83_00698</name>
</gene>
<dbReference type="PANTHER" id="PTHR30383">
    <property type="entry name" value="THIOESTERASE 1/PROTEASE 1/LYSOPHOSPHOLIPASE L1"/>
    <property type="match status" value="1"/>
</dbReference>
<name>A0A327PRL2_9BACT</name>
<evidence type="ECO:0000313" key="1">
    <source>
        <dbReference type="EMBL" id="RAI93792.1"/>
    </source>
</evidence>
<dbReference type="InterPro" id="IPR036514">
    <property type="entry name" value="SGNH_hydro_sf"/>
</dbReference>
<evidence type="ECO:0000313" key="2">
    <source>
        <dbReference type="Proteomes" id="UP000249610"/>
    </source>
</evidence>
<reference evidence="1 2" key="1">
    <citation type="submission" date="2018-06" db="EMBL/GenBank/DDBJ databases">
        <title>Genomic Encyclopedia of Archaeal and Bacterial Type Strains, Phase II (KMG-II): from individual species to whole genera.</title>
        <authorList>
            <person name="Goeker M."/>
        </authorList>
    </citation>
    <scope>NUCLEOTIDE SEQUENCE [LARGE SCALE GENOMIC DNA]</scope>
    <source>
        <strain evidence="1 2">DSM 23446</strain>
    </source>
</reference>
<dbReference type="CDD" id="cd00229">
    <property type="entry name" value="SGNH_hydrolase"/>
    <property type="match status" value="1"/>
</dbReference>
<dbReference type="Proteomes" id="UP000249610">
    <property type="component" value="Unassembled WGS sequence"/>
</dbReference>